<keyword evidence="4" id="KW-0411">Iron-sulfur</keyword>
<dbReference type="HOGENOM" id="CLU_009273_4_4_9"/>
<dbReference type="AlphaFoldDB" id="B6FWK7"/>
<reference evidence="6 7" key="2">
    <citation type="submission" date="2008-10" db="EMBL/GenBank/DDBJ databases">
        <title>Draft genome sequence of Clostridium hiranonis (DSM 13275).</title>
        <authorList>
            <person name="Sudarsanam P."/>
            <person name="Ley R."/>
            <person name="Guruge J."/>
            <person name="Turnbaugh P.J."/>
            <person name="Mahowald M."/>
            <person name="Liep D."/>
            <person name="Gordon J."/>
        </authorList>
    </citation>
    <scope>NUCLEOTIDE SEQUENCE [LARGE SCALE GENOMIC DNA]</scope>
    <source>
        <strain evidence="6 7">DSM 13275</strain>
    </source>
</reference>
<evidence type="ECO:0000256" key="4">
    <source>
        <dbReference type="ARBA" id="ARBA00023014"/>
    </source>
</evidence>
<keyword evidence="2" id="KW-0479">Metal-binding</keyword>
<reference evidence="6 7" key="1">
    <citation type="submission" date="2008-09" db="EMBL/GenBank/DDBJ databases">
        <authorList>
            <person name="Fulton L."/>
            <person name="Clifton S."/>
            <person name="Fulton B."/>
            <person name="Xu J."/>
            <person name="Minx P."/>
            <person name="Pepin K.H."/>
            <person name="Johnson M."/>
            <person name="Thiruvilangam P."/>
            <person name="Bhonagiri V."/>
            <person name="Nash W.E."/>
            <person name="Mardis E.R."/>
            <person name="Wilson R.K."/>
        </authorList>
    </citation>
    <scope>NUCLEOTIDE SEQUENCE [LARGE SCALE GENOMIC DNA]</scope>
    <source>
        <strain evidence="6 7">DSM 13275</strain>
    </source>
</reference>
<dbReference type="Pfam" id="PF04055">
    <property type="entry name" value="Radical_SAM"/>
    <property type="match status" value="1"/>
</dbReference>
<dbReference type="Gene3D" id="3.20.20.70">
    <property type="entry name" value="Aldolase class I"/>
    <property type="match status" value="1"/>
</dbReference>
<keyword evidence="1" id="KW-0949">S-adenosyl-L-methionine</keyword>
<dbReference type="SFLD" id="SFLDS00029">
    <property type="entry name" value="Radical_SAM"/>
    <property type="match status" value="1"/>
</dbReference>
<dbReference type="PANTHER" id="PTHR11228:SF7">
    <property type="entry name" value="PQQA PEPTIDE CYCLASE"/>
    <property type="match status" value="1"/>
</dbReference>
<accession>B6FWK7</accession>
<dbReference type="InterPro" id="IPR050377">
    <property type="entry name" value="Radical_SAM_PqqE_MftC-like"/>
</dbReference>
<dbReference type="SFLD" id="SFLDG01067">
    <property type="entry name" value="SPASM/twitch_domain_containing"/>
    <property type="match status" value="1"/>
</dbReference>
<dbReference type="eggNOG" id="COG0535">
    <property type="taxonomic scope" value="Bacteria"/>
</dbReference>
<feature type="domain" description="Radical SAM core" evidence="5">
    <location>
        <begin position="99"/>
        <end position="314"/>
    </location>
</feature>
<evidence type="ECO:0000256" key="1">
    <source>
        <dbReference type="ARBA" id="ARBA00022691"/>
    </source>
</evidence>
<sequence>MITLKFREEIIKFKDKELIIKERNNRVLMYNTRFKRHIIQSKEVYSYIKKAEEMGLTVEEFVNMFEGSDKEYIKDLMINMGKAGILESSMSEDFYKNMNNRFKAIYLAATHKCNLACRHCCTNCNSTEKDILTTEDVKSIMDFVAELEPYEFIITGGEPMIRSDFEECVHYFKEKDCKTELVLSTNATLIDESNVDFIVNHFNRVEISIDGVDEETCGLVRGRGVFNKIMRSIVLLHTRGFRNIRTSMVVGDKNKHLEEKFYALNERIGTKGMVRCFEPEGRGVENASYFISEETILPFGLTELDKLSFEKDKDNLKSCSCDMYKSKMFIDYDGNMYPCQSLIKPEYSYGSALDKDTRMSVLDFDYDLSDSKLAARLQNIMPYNFEKCKDCDVNVFCFFCPALVDKLLDNEDCPDYEKWCSIMKPQLNRIVWGE</sequence>
<name>B6FWK7_PEPHT</name>
<dbReference type="EMBL" id="ABWP01000010">
    <property type="protein sequence ID" value="EEA86114.1"/>
    <property type="molecule type" value="Genomic_DNA"/>
</dbReference>
<protein>
    <submittedName>
        <fullName evidence="6">Radical SAM domain protein</fullName>
    </submittedName>
</protein>
<keyword evidence="3" id="KW-0408">Iron</keyword>
<dbReference type="PROSITE" id="PS51918">
    <property type="entry name" value="RADICAL_SAM"/>
    <property type="match status" value="1"/>
</dbReference>
<evidence type="ECO:0000256" key="2">
    <source>
        <dbReference type="ARBA" id="ARBA00022723"/>
    </source>
</evidence>
<dbReference type="GO" id="GO:0051536">
    <property type="term" value="F:iron-sulfur cluster binding"/>
    <property type="evidence" value="ECO:0007669"/>
    <property type="project" value="UniProtKB-KW"/>
</dbReference>
<dbReference type="GO" id="GO:0003824">
    <property type="term" value="F:catalytic activity"/>
    <property type="evidence" value="ECO:0007669"/>
    <property type="project" value="InterPro"/>
</dbReference>
<dbReference type="CDD" id="cd01335">
    <property type="entry name" value="Radical_SAM"/>
    <property type="match status" value="1"/>
</dbReference>
<dbReference type="SFLD" id="SFLDG01386">
    <property type="entry name" value="main_SPASM_domain-containing"/>
    <property type="match status" value="1"/>
</dbReference>
<dbReference type="InterPro" id="IPR058240">
    <property type="entry name" value="rSAM_sf"/>
</dbReference>
<dbReference type="GO" id="GO:0046872">
    <property type="term" value="F:metal ion binding"/>
    <property type="evidence" value="ECO:0007669"/>
    <property type="project" value="UniProtKB-KW"/>
</dbReference>
<dbReference type="SUPFAM" id="SSF102114">
    <property type="entry name" value="Radical SAM enzymes"/>
    <property type="match status" value="1"/>
</dbReference>
<comment type="caution">
    <text evidence="6">The sequence shown here is derived from an EMBL/GenBank/DDBJ whole genome shotgun (WGS) entry which is preliminary data.</text>
</comment>
<dbReference type="PANTHER" id="PTHR11228">
    <property type="entry name" value="RADICAL SAM DOMAIN PROTEIN"/>
    <property type="match status" value="1"/>
</dbReference>
<organism evidence="6 7">
    <name type="scientific">Peptacetobacter hiranonis (strain DSM 13275 / JCM 10541 / KCTC 15199 / TO-931)</name>
    <name type="common">Clostridium hiranonis</name>
    <dbReference type="NCBI Taxonomy" id="500633"/>
    <lineage>
        <taxon>Bacteria</taxon>
        <taxon>Bacillati</taxon>
        <taxon>Bacillota</taxon>
        <taxon>Clostridia</taxon>
        <taxon>Peptostreptococcales</taxon>
        <taxon>Peptostreptococcaceae</taxon>
        <taxon>Peptacetobacter</taxon>
    </lineage>
</organism>
<evidence type="ECO:0000313" key="7">
    <source>
        <dbReference type="Proteomes" id="UP000003178"/>
    </source>
</evidence>
<dbReference type="InterPro" id="IPR007197">
    <property type="entry name" value="rSAM"/>
</dbReference>
<evidence type="ECO:0000259" key="5">
    <source>
        <dbReference type="PROSITE" id="PS51918"/>
    </source>
</evidence>
<evidence type="ECO:0000313" key="6">
    <source>
        <dbReference type="EMBL" id="EEA86114.1"/>
    </source>
</evidence>
<evidence type="ECO:0000256" key="3">
    <source>
        <dbReference type="ARBA" id="ARBA00023004"/>
    </source>
</evidence>
<dbReference type="InterPro" id="IPR013785">
    <property type="entry name" value="Aldolase_TIM"/>
</dbReference>
<gene>
    <name evidence="6" type="ORF">CLOHIR_00256</name>
</gene>
<proteinExistence type="predicted"/>
<dbReference type="Proteomes" id="UP000003178">
    <property type="component" value="Unassembled WGS sequence"/>
</dbReference>
<dbReference type="STRING" id="500633.CLOHIR_00256"/>
<keyword evidence="7" id="KW-1185">Reference proteome</keyword>